<accession>A0A154BRB2</accession>
<dbReference type="Pfam" id="PF03895">
    <property type="entry name" value="YadA_anchor"/>
    <property type="match status" value="1"/>
</dbReference>
<evidence type="ECO:0000256" key="11">
    <source>
        <dbReference type="SAM" id="SignalP"/>
    </source>
</evidence>
<comment type="caution">
    <text evidence="14">The sequence shown here is derived from an EMBL/GenBank/DDBJ whole genome shotgun (WGS) entry which is preliminary data.</text>
</comment>
<evidence type="ECO:0008006" key="16">
    <source>
        <dbReference type="Google" id="ProtNLM"/>
    </source>
</evidence>
<keyword evidence="10" id="KW-0998">Cell outer membrane</keyword>
<dbReference type="AlphaFoldDB" id="A0A154BRB2"/>
<evidence type="ECO:0000256" key="2">
    <source>
        <dbReference type="ARBA" id="ARBA00004442"/>
    </source>
</evidence>
<keyword evidence="6" id="KW-0812">Transmembrane</keyword>
<dbReference type="EMBL" id="LSGP01000017">
    <property type="protein sequence ID" value="KYZ76563.1"/>
    <property type="molecule type" value="Genomic_DNA"/>
</dbReference>
<dbReference type="GO" id="GO:0009986">
    <property type="term" value="C:cell surface"/>
    <property type="evidence" value="ECO:0007669"/>
    <property type="project" value="UniProtKB-SubCell"/>
</dbReference>
<evidence type="ECO:0000256" key="6">
    <source>
        <dbReference type="ARBA" id="ARBA00022692"/>
    </source>
</evidence>
<sequence>MKTNKRRLSLLTVGICLSLTLALPVGAHHGSTELSNNTITDVVGAVAGNGDYNTAVGVAGVIGNNIIFGDLVPVDEYNNGHMGYGSRAEGGTSNRAIGYGAWAVGTKNTAMGASSQALGFENTAVGFESYASGGGKIGSVAIGAHSIATEPDTVSVGQPGYERRIMNVAPGINGTDAVNMNQLRVVDDKVDRVGASAAAFSALAPLAYDPKEPTQYSAGIGTYNGTAAFAVGVYHYTQPDVMLNAAIGISNDGWEKQARVGISWRTGGSKAKEIAPAVEPKESIEDRVKRILEENKTE</sequence>
<evidence type="ECO:0000256" key="8">
    <source>
        <dbReference type="ARBA" id="ARBA00022927"/>
    </source>
</evidence>
<feature type="signal peptide" evidence="11">
    <location>
        <begin position="1"/>
        <end position="27"/>
    </location>
</feature>
<evidence type="ECO:0000256" key="5">
    <source>
        <dbReference type="ARBA" id="ARBA00022452"/>
    </source>
</evidence>
<keyword evidence="4" id="KW-0813">Transport</keyword>
<comment type="similarity">
    <text evidence="3">Belongs to the autotransporter-2 (AT-2) (TC 1.B.40) family.</text>
</comment>
<dbReference type="SUPFAM" id="SSF54523">
    <property type="entry name" value="Pili subunits"/>
    <property type="match status" value="1"/>
</dbReference>
<feature type="domain" description="Trimeric autotransporter adhesin YadA-like stalk" evidence="13">
    <location>
        <begin position="164"/>
        <end position="191"/>
    </location>
</feature>
<dbReference type="InterPro" id="IPR008635">
    <property type="entry name" value="Coiled_stalk_dom"/>
</dbReference>
<dbReference type="InterPro" id="IPR005594">
    <property type="entry name" value="YadA_C"/>
</dbReference>
<evidence type="ECO:0000259" key="12">
    <source>
        <dbReference type="Pfam" id="PF03895"/>
    </source>
</evidence>
<evidence type="ECO:0000256" key="7">
    <source>
        <dbReference type="ARBA" id="ARBA00022729"/>
    </source>
</evidence>
<evidence type="ECO:0000313" key="15">
    <source>
        <dbReference type="Proteomes" id="UP000076268"/>
    </source>
</evidence>
<evidence type="ECO:0000256" key="1">
    <source>
        <dbReference type="ARBA" id="ARBA00004241"/>
    </source>
</evidence>
<keyword evidence="8" id="KW-0653">Protein transport</keyword>
<dbReference type="Gene3D" id="2.150.10.10">
    <property type="entry name" value="Serralysin-like metalloprotease, C-terminal"/>
    <property type="match status" value="1"/>
</dbReference>
<comment type="subcellular location">
    <subcellularLocation>
        <location evidence="2">Cell outer membrane</location>
    </subcellularLocation>
    <subcellularLocation>
        <location evidence="1">Cell surface</location>
    </subcellularLocation>
</comment>
<dbReference type="Proteomes" id="UP000076268">
    <property type="component" value="Unassembled WGS sequence"/>
</dbReference>
<keyword evidence="7 11" id="KW-0732">Signal</keyword>
<evidence type="ECO:0000256" key="9">
    <source>
        <dbReference type="ARBA" id="ARBA00023136"/>
    </source>
</evidence>
<dbReference type="SUPFAM" id="SSF101967">
    <property type="entry name" value="Adhesin YadA, collagen-binding domain"/>
    <property type="match status" value="1"/>
</dbReference>
<evidence type="ECO:0000256" key="10">
    <source>
        <dbReference type="ARBA" id="ARBA00023237"/>
    </source>
</evidence>
<reference evidence="14 15" key="1">
    <citation type="submission" date="2016-02" db="EMBL/GenBank/DDBJ databases">
        <title>Anaerosporomusa subterraneum gen. nov., sp. nov., a spore-forming obligate anaerobe isolated from saprolite.</title>
        <authorList>
            <person name="Choi J.K."/>
            <person name="Shah M."/>
            <person name="Yee N."/>
        </authorList>
    </citation>
    <scope>NUCLEOTIDE SEQUENCE [LARGE SCALE GENOMIC DNA]</scope>
    <source>
        <strain evidence="14 15">RU4</strain>
    </source>
</reference>
<proteinExistence type="inferred from homology"/>
<dbReference type="GO" id="GO:0009279">
    <property type="term" value="C:cell outer membrane"/>
    <property type="evidence" value="ECO:0007669"/>
    <property type="project" value="UniProtKB-SubCell"/>
</dbReference>
<keyword evidence="9" id="KW-0472">Membrane</keyword>
<name>A0A154BRB2_ANASB</name>
<feature type="chain" id="PRO_5007594914" description="Trimeric autotransporter adhesin YadA-like C-terminal membrane anchor domain-containing protein" evidence="11">
    <location>
        <begin position="28"/>
        <end position="298"/>
    </location>
</feature>
<evidence type="ECO:0000256" key="4">
    <source>
        <dbReference type="ARBA" id="ARBA00022448"/>
    </source>
</evidence>
<dbReference type="STRING" id="1794912.AXX12_09035"/>
<keyword evidence="5" id="KW-1134">Transmembrane beta strand</keyword>
<evidence type="ECO:0000259" key="13">
    <source>
        <dbReference type="Pfam" id="PF05662"/>
    </source>
</evidence>
<dbReference type="InterPro" id="IPR011049">
    <property type="entry name" value="Serralysin-like_metalloprot_C"/>
</dbReference>
<keyword evidence="15" id="KW-1185">Reference proteome</keyword>
<dbReference type="RefSeq" id="WP_066242245.1">
    <property type="nucleotide sequence ID" value="NZ_LSGP01000017.1"/>
</dbReference>
<gene>
    <name evidence="14" type="ORF">AXX12_09035</name>
</gene>
<dbReference type="OrthoDB" id="1681526at2"/>
<dbReference type="Pfam" id="PF05662">
    <property type="entry name" value="YadA_stalk"/>
    <property type="match status" value="1"/>
</dbReference>
<dbReference type="InterPro" id="IPR045584">
    <property type="entry name" value="Pilin-like"/>
</dbReference>
<organism evidence="14 15">
    <name type="scientific">Anaerosporomusa subterranea</name>
    <dbReference type="NCBI Taxonomy" id="1794912"/>
    <lineage>
        <taxon>Bacteria</taxon>
        <taxon>Bacillati</taxon>
        <taxon>Bacillota</taxon>
        <taxon>Negativicutes</taxon>
        <taxon>Acetonemataceae</taxon>
        <taxon>Anaerosporomusa</taxon>
    </lineage>
</organism>
<evidence type="ECO:0000256" key="3">
    <source>
        <dbReference type="ARBA" id="ARBA00005848"/>
    </source>
</evidence>
<dbReference type="Gene3D" id="3.30.1300.30">
    <property type="entry name" value="GSPII I/J protein-like"/>
    <property type="match status" value="1"/>
</dbReference>
<dbReference type="GO" id="GO:0015031">
    <property type="term" value="P:protein transport"/>
    <property type="evidence" value="ECO:0007669"/>
    <property type="project" value="UniProtKB-KW"/>
</dbReference>
<feature type="domain" description="Trimeric autotransporter adhesin YadA-like C-terminal membrane anchor" evidence="12">
    <location>
        <begin position="208"/>
        <end position="264"/>
    </location>
</feature>
<evidence type="ECO:0000313" key="14">
    <source>
        <dbReference type="EMBL" id="KYZ76563.1"/>
    </source>
</evidence>
<protein>
    <recommendedName>
        <fullName evidence="16">Trimeric autotransporter adhesin YadA-like C-terminal membrane anchor domain-containing protein</fullName>
    </recommendedName>
</protein>